<comment type="caution">
    <text evidence="5">The sequence shown here is derived from an EMBL/GenBank/DDBJ whole genome shotgun (WGS) entry which is preliminary data.</text>
</comment>
<dbReference type="GO" id="GO:0016853">
    <property type="term" value="F:isomerase activity"/>
    <property type="evidence" value="ECO:0007669"/>
    <property type="project" value="UniProtKB-KW"/>
</dbReference>
<gene>
    <name evidence="5" type="ORF">JOF53_004580</name>
</gene>
<feature type="domain" description="Thioredoxin" evidence="4">
    <location>
        <begin position="6"/>
        <end position="151"/>
    </location>
</feature>
<reference evidence="5 6" key="1">
    <citation type="submission" date="2021-03" db="EMBL/GenBank/DDBJ databases">
        <title>Sequencing the genomes of 1000 actinobacteria strains.</title>
        <authorList>
            <person name="Klenk H.-P."/>
        </authorList>
    </citation>
    <scope>NUCLEOTIDE SEQUENCE [LARGE SCALE GENOMIC DNA]</scope>
    <source>
        <strain evidence="5 6">DSM 44580</strain>
    </source>
</reference>
<dbReference type="EMBL" id="JAGIOO010000001">
    <property type="protein sequence ID" value="MBP2475708.1"/>
    <property type="molecule type" value="Genomic_DNA"/>
</dbReference>
<evidence type="ECO:0000313" key="5">
    <source>
        <dbReference type="EMBL" id="MBP2475708.1"/>
    </source>
</evidence>
<dbReference type="Pfam" id="PF01436">
    <property type="entry name" value="NHL"/>
    <property type="match status" value="1"/>
</dbReference>
<dbReference type="SUPFAM" id="SSF52833">
    <property type="entry name" value="Thioredoxin-like"/>
    <property type="match status" value="1"/>
</dbReference>
<dbReference type="Pfam" id="PF13905">
    <property type="entry name" value="Thioredoxin_8"/>
    <property type="match status" value="1"/>
</dbReference>
<dbReference type="Gene3D" id="3.40.30.10">
    <property type="entry name" value="Glutaredoxin"/>
    <property type="match status" value="1"/>
</dbReference>
<evidence type="ECO:0000256" key="2">
    <source>
        <dbReference type="PROSITE-ProRule" id="PRU00504"/>
    </source>
</evidence>
<proteinExistence type="predicted"/>
<dbReference type="Gene3D" id="2.120.10.30">
    <property type="entry name" value="TolB, C-terminal domain"/>
    <property type="match status" value="2"/>
</dbReference>
<dbReference type="Proteomes" id="UP001519363">
    <property type="component" value="Unassembled WGS sequence"/>
</dbReference>
<dbReference type="SUPFAM" id="SSF101898">
    <property type="entry name" value="NHL repeat"/>
    <property type="match status" value="1"/>
</dbReference>
<protein>
    <submittedName>
        <fullName evidence="5">Thiol-disulfide isomerase/thioredoxin</fullName>
    </submittedName>
</protein>
<evidence type="ECO:0000313" key="6">
    <source>
        <dbReference type="Proteomes" id="UP001519363"/>
    </source>
</evidence>
<name>A0ABS5AGJ9_9PSEU</name>
<keyword evidence="5" id="KW-0413">Isomerase</keyword>
<feature type="region of interest" description="Disordered" evidence="3">
    <location>
        <begin position="217"/>
        <end position="236"/>
    </location>
</feature>
<evidence type="ECO:0000259" key="4">
    <source>
        <dbReference type="PROSITE" id="PS51352"/>
    </source>
</evidence>
<dbReference type="InterPro" id="IPR036249">
    <property type="entry name" value="Thioredoxin-like_sf"/>
</dbReference>
<dbReference type="PROSITE" id="PS51352">
    <property type="entry name" value="THIOREDOXIN_2"/>
    <property type="match status" value="1"/>
</dbReference>
<keyword evidence="6" id="KW-1185">Reference proteome</keyword>
<dbReference type="PANTHER" id="PTHR46388">
    <property type="entry name" value="NHL REPEAT-CONTAINING PROTEIN 2"/>
    <property type="match status" value="1"/>
</dbReference>
<dbReference type="InterPro" id="IPR001258">
    <property type="entry name" value="NHL_repeat"/>
</dbReference>
<feature type="repeat" description="NHL" evidence="2">
    <location>
        <begin position="397"/>
        <end position="442"/>
    </location>
</feature>
<accession>A0ABS5AGJ9</accession>
<dbReference type="PANTHER" id="PTHR46388:SF2">
    <property type="entry name" value="NHL REPEAT-CONTAINING PROTEIN 2"/>
    <property type="match status" value="1"/>
</dbReference>
<organism evidence="5 6">
    <name type="scientific">Crossiella equi</name>
    <dbReference type="NCBI Taxonomy" id="130796"/>
    <lineage>
        <taxon>Bacteria</taxon>
        <taxon>Bacillati</taxon>
        <taxon>Actinomycetota</taxon>
        <taxon>Actinomycetes</taxon>
        <taxon>Pseudonocardiales</taxon>
        <taxon>Pseudonocardiaceae</taxon>
        <taxon>Crossiella</taxon>
    </lineage>
</organism>
<dbReference type="InterPro" id="IPR045302">
    <property type="entry name" value="NHL2_NHL_rpt_dom"/>
</dbReference>
<dbReference type="CDD" id="cd14951">
    <property type="entry name" value="NHL-2_like"/>
    <property type="match status" value="1"/>
</dbReference>
<dbReference type="InterPro" id="IPR011042">
    <property type="entry name" value="6-blade_b-propeller_TolB-like"/>
</dbReference>
<evidence type="ECO:0000256" key="1">
    <source>
        <dbReference type="ARBA" id="ARBA00022737"/>
    </source>
</evidence>
<dbReference type="InterPro" id="IPR013766">
    <property type="entry name" value="Thioredoxin_domain"/>
</dbReference>
<evidence type="ECO:0000256" key="3">
    <source>
        <dbReference type="SAM" id="MobiDB-lite"/>
    </source>
</evidence>
<sequence length="618" mass="65121">MTTAKRRARVRAPELTGRGWLNTGGAQVRLADLRGKIVLLDFWTFCCINCLHVLDELRPLEAEFGDVLVTVGVHSPKFAHEADPDALAAAVERYEVHHPVLDDPELATWQNYAVKAWPTLVLVDPEGYVVHVAAGEGHAEALRRVLTELVAEHEAKGTLHRGDGPYVPPAAPETALRFPAKAVVTPQGTLLVADSAHHSLAELAADGETLLRRIGSGARGRSDGLPSEASFSEPSGLSVLPPGVAEQVGYDVVVADTVNHLLRGVRLSDGHVSTVAGTGEQWRTGETDGPATEIDLTSPWDVAWWAPAGGVVVALAGNHTIGFFDPVRATVSRFAGTTVEGLRDGAAEEAFFAQTSGLAVDETRERLWLADSETSALRYLAYDNGSLTVHTAIGTGLFDFGHRDGDAGQALLQHPLGVAVLPDGSVAVADTYNGALRRYEPETGAVSTIAADLAEPSGVVVLDGEVVVVSSAAHRLERPVPPGVAAQLVSGAAQQVRRPPTGIAAGPVELAVVFVPPPGQKLDERYGPSTRLEVTASPPELLTEGAGVGTDLVRRLVVNENVPSGVLHVVAQAASCDEGVEHPACRLTRQDWGVPVHVRRDASGRLALVMGGMDESAL</sequence>
<dbReference type="PROSITE" id="PS51125">
    <property type="entry name" value="NHL"/>
    <property type="match status" value="1"/>
</dbReference>
<keyword evidence="1" id="KW-0677">Repeat</keyword>
<dbReference type="InterPro" id="IPR012336">
    <property type="entry name" value="Thioredoxin-like_fold"/>
</dbReference>